<proteinExistence type="predicted"/>
<dbReference type="AlphaFoldDB" id="A0A0G0LKR9"/>
<accession>A0A0G0LKR9</accession>
<reference evidence="1 2" key="1">
    <citation type="journal article" date="2015" name="Nature">
        <title>rRNA introns, odd ribosomes, and small enigmatic genomes across a large radiation of phyla.</title>
        <authorList>
            <person name="Brown C.T."/>
            <person name="Hug L.A."/>
            <person name="Thomas B.C."/>
            <person name="Sharon I."/>
            <person name="Castelle C.J."/>
            <person name="Singh A."/>
            <person name="Wilkins M.J."/>
            <person name="Williams K.H."/>
            <person name="Banfield J.F."/>
        </authorList>
    </citation>
    <scope>NUCLEOTIDE SEQUENCE [LARGE SCALE GENOMIC DNA]</scope>
</reference>
<dbReference type="Proteomes" id="UP000034774">
    <property type="component" value="Unassembled WGS sequence"/>
</dbReference>
<dbReference type="EMBL" id="LBVU01000002">
    <property type="protein sequence ID" value="KKQ92523.1"/>
    <property type="molecule type" value="Genomic_DNA"/>
</dbReference>
<name>A0A0G0LKR9_9BACT</name>
<organism evidence="1 2">
    <name type="scientific">Candidatus Woesebacteria bacterium GW2011_GWB1_39_10</name>
    <dbReference type="NCBI Taxonomy" id="1618572"/>
    <lineage>
        <taxon>Bacteria</taxon>
        <taxon>Candidatus Woeseibacteriota</taxon>
    </lineage>
</organism>
<sequence length="163" mass="18482">MGRKRKKRERWVPGTPFFSKPTRKQIFHDGRILEVTGVDSDTVIDKDGNYYVRSSKGWAEMSGGNSPYSDRFFWEEDEVEVLEFGFASLGIKILVESTPGVYVLPTIFANSVPLHKVGDFCYDQKGNTYIFQSGKWTLTGAQYMKKQISSQEKSSKVTISASQ</sequence>
<evidence type="ECO:0000313" key="2">
    <source>
        <dbReference type="Proteomes" id="UP000034774"/>
    </source>
</evidence>
<gene>
    <name evidence="1" type="ORF">UT17_C0002G0186</name>
</gene>
<evidence type="ECO:0000313" key="1">
    <source>
        <dbReference type="EMBL" id="KKQ92523.1"/>
    </source>
</evidence>
<protein>
    <submittedName>
        <fullName evidence="1">Uncharacterized protein</fullName>
    </submittedName>
</protein>
<comment type="caution">
    <text evidence="1">The sequence shown here is derived from an EMBL/GenBank/DDBJ whole genome shotgun (WGS) entry which is preliminary data.</text>
</comment>